<sequence length="230" mass="24704">MDLGSECSTLELFEDNEAAQNTIHHAGYDKIKDKHAGDHESKDNGSCTNDDTIQRSDTDQTDDSNVLTAENHVKGTAETVQPMLSPLVAVKSPGASSSPTTKGYGLKKRRRIKRDFVKDATITMERSKIVKRGLTGSANPDPSKPQHSASSVINQSSGSPNGSMNMLKNAVLAPGFMMHSPNSDSIFAVGAAFGSATDSENSEDRSSKSSTAASMPTCLQFWVTFMRDTR</sequence>
<organism evidence="2 3">
    <name type="scientific">Hibiscus syriacus</name>
    <name type="common">Rose of Sharon</name>
    <dbReference type="NCBI Taxonomy" id="106335"/>
    <lineage>
        <taxon>Eukaryota</taxon>
        <taxon>Viridiplantae</taxon>
        <taxon>Streptophyta</taxon>
        <taxon>Embryophyta</taxon>
        <taxon>Tracheophyta</taxon>
        <taxon>Spermatophyta</taxon>
        <taxon>Magnoliopsida</taxon>
        <taxon>eudicotyledons</taxon>
        <taxon>Gunneridae</taxon>
        <taxon>Pentapetalae</taxon>
        <taxon>rosids</taxon>
        <taxon>malvids</taxon>
        <taxon>Malvales</taxon>
        <taxon>Malvaceae</taxon>
        <taxon>Malvoideae</taxon>
        <taxon>Hibiscus</taxon>
    </lineage>
</organism>
<protein>
    <submittedName>
        <fullName evidence="2">High mobility group family</fullName>
    </submittedName>
</protein>
<feature type="region of interest" description="Disordered" evidence="1">
    <location>
        <begin position="30"/>
        <end position="65"/>
    </location>
</feature>
<proteinExistence type="predicted"/>
<feature type="region of interest" description="Disordered" evidence="1">
    <location>
        <begin position="89"/>
        <end position="109"/>
    </location>
</feature>
<reference evidence="2" key="1">
    <citation type="submission" date="2019-09" db="EMBL/GenBank/DDBJ databases">
        <title>Draft genome information of white flower Hibiscus syriacus.</title>
        <authorList>
            <person name="Kim Y.-M."/>
        </authorList>
    </citation>
    <scope>NUCLEOTIDE SEQUENCE [LARGE SCALE GENOMIC DNA]</scope>
    <source>
        <strain evidence="2">YM2019G1</strain>
    </source>
</reference>
<dbReference type="EMBL" id="VEPZ02000969">
    <property type="protein sequence ID" value="KAE8706582.1"/>
    <property type="molecule type" value="Genomic_DNA"/>
</dbReference>
<gene>
    <name evidence="2" type="ORF">F3Y22_tig00110392pilonHSYRG00233</name>
</gene>
<accession>A0A6A3AUL7</accession>
<name>A0A6A3AUL7_HIBSY</name>
<comment type="caution">
    <text evidence="2">The sequence shown here is derived from an EMBL/GenBank/DDBJ whole genome shotgun (WGS) entry which is preliminary data.</text>
</comment>
<evidence type="ECO:0000313" key="2">
    <source>
        <dbReference type="EMBL" id="KAE8706582.1"/>
    </source>
</evidence>
<evidence type="ECO:0000313" key="3">
    <source>
        <dbReference type="Proteomes" id="UP000436088"/>
    </source>
</evidence>
<keyword evidence="3" id="KW-1185">Reference proteome</keyword>
<dbReference type="AlphaFoldDB" id="A0A6A3AUL7"/>
<feature type="compositionally biased region" description="Polar residues" evidence="1">
    <location>
        <begin position="136"/>
        <end position="161"/>
    </location>
</feature>
<dbReference type="PANTHER" id="PTHR34562">
    <property type="entry name" value="WPP DOMAIN-INTERACTING PROTEIN 2"/>
    <property type="match status" value="1"/>
</dbReference>
<dbReference type="Proteomes" id="UP000436088">
    <property type="component" value="Unassembled WGS sequence"/>
</dbReference>
<evidence type="ECO:0000256" key="1">
    <source>
        <dbReference type="SAM" id="MobiDB-lite"/>
    </source>
</evidence>
<feature type="compositionally biased region" description="Basic and acidic residues" evidence="1">
    <location>
        <begin position="30"/>
        <end position="43"/>
    </location>
</feature>
<feature type="region of interest" description="Disordered" evidence="1">
    <location>
        <begin position="128"/>
        <end position="161"/>
    </location>
</feature>
<dbReference type="PANTHER" id="PTHR34562:SF8">
    <property type="entry name" value="WPP DOMAIN-INTERACTING PROTEIN 1"/>
    <property type="match status" value="1"/>
</dbReference>
<dbReference type="InterPro" id="IPR044696">
    <property type="entry name" value="WIP1/2/3"/>
</dbReference>